<evidence type="ECO:0000256" key="1">
    <source>
        <dbReference type="ARBA" id="ARBA00004442"/>
    </source>
</evidence>
<dbReference type="InterPro" id="IPR006665">
    <property type="entry name" value="OmpA-like"/>
</dbReference>
<dbReference type="RefSeq" id="WP_167206773.1">
    <property type="nucleotide sequence ID" value="NZ_CP050063.1"/>
</dbReference>
<dbReference type="PANTHER" id="PTHR30329">
    <property type="entry name" value="STATOR ELEMENT OF FLAGELLAR MOTOR COMPLEX"/>
    <property type="match status" value="1"/>
</dbReference>
<dbReference type="InterPro" id="IPR006664">
    <property type="entry name" value="OMP_bac"/>
</dbReference>
<accession>A0A6G9AJV2</accession>
<dbReference type="PANTHER" id="PTHR30329:SF21">
    <property type="entry name" value="LIPOPROTEIN YIAD-RELATED"/>
    <property type="match status" value="1"/>
</dbReference>
<dbReference type="AlphaFoldDB" id="A0A6G9AJV2"/>
<dbReference type="GO" id="GO:0009279">
    <property type="term" value="C:cell outer membrane"/>
    <property type="evidence" value="ECO:0007669"/>
    <property type="project" value="UniProtKB-SubCell"/>
</dbReference>
<dbReference type="InterPro" id="IPR050330">
    <property type="entry name" value="Bact_OuterMem_StrucFunc"/>
</dbReference>
<reference evidence="6 7" key="1">
    <citation type="submission" date="2020-03" db="EMBL/GenBank/DDBJ databases">
        <authorList>
            <person name="Kim M.K."/>
        </authorList>
    </citation>
    <scope>NUCLEOTIDE SEQUENCE [LARGE SCALE GENOMIC DNA]</scope>
    <source>
        <strain evidence="6 7">BT328</strain>
    </source>
</reference>
<dbReference type="KEGG" id="spib:G8759_07945"/>
<evidence type="ECO:0000259" key="5">
    <source>
        <dbReference type="PROSITE" id="PS51123"/>
    </source>
</evidence>
<proteinExistence type="predicted"/>
<gene>
    <name evidence="6" type="ORF">G8759_07945</name>
</gene>
<dbReference type="Gene3D" id="3.30.1330.60">
    <property type="entry name" value="OmpA-like domain"/>
    <property type="match status" value="1"/>
</dbReference>
<evidence type="ECO:0000256" key="2">
    <source>
        <dbReference type="ARBA" id="ARBA00023136"/>
    </source>
</evidence>
<keyword evidence="2 4" id="KW-0472">Membrane</keyword>
<protein>
    <submittedName>
        <fullName evidence="6">OmpA family protein</fullName>
    </submittedName>
</protein>
<dbReference type="SUPFAM" id="SSF103088">
    <property type="entry name" value="OmpA-like"/>
    <property type="match status" value="1"/>
</dbReference>
<dbReference type="EMBL" id="CP050063">
    <property type="protein sequence ID" value="QIP12555.1"/>
    <property type="molecule type" value="Genomic_DNA"/>
</dbReference>
<sequence>MTNSISRVRVSIITCLVFPAILVSDLWAKGRLNFWANSQLINRTAYEADNIIPNDFRLRFIHTEGKADNIAVVTKGGSAPVSDTVSAPTTTACQPATAYVPRAHSAEKPNASAQLAVTIQVIDSQTKEPVPGGELSVTDQAHQRLTPVFDSLNRQFNVSVASGTALTILASASDYVSAKIQLANVIAPRRITMKLMKLKPTVLTIKVFSVDIRQPLASAVVSITSRITGKAERFELPTGRLERTFTTDDDLDIQVSAVGYTSINRRLAIDVPLSGKLYEFDAELDKITLSLTIKVVDNQTGKAVSGATFILIGPTGTPPIPIKIDLATGLATAAIPGKGIYKLTSTAPGYEGVTRSLTLDKEQNEVLVKLLAKSPATAEKTLLSKGQPTDKAATETAALSVSSVTTKTFGVIEKGKSIRLNRIYFDQSSPVLRPESYTELNQLFDVLSQYPSLRIEIRGHTDNQGDFDLNTQLSRDRCQAVVNYLVGKGIRKNRLKAVGRGSLDPVAPNNNKENRKKNRRVEFMVL</sequence>
<evidence type="ECO:0000313" key="7">
    <source>
        <dbReference type="Proteomes" id="UP000501802"/>
    </source>
</evidence>
<dbReference type="CDD" id="cd07185">
    <property type="entry name" value="OmpA_C-like"/>
    <property type="match status" value="1"/>
</dbReference>
<evidence type="ECO:0000256" key="4">
    <source>
        <dbReference type="PROSITE-ProRule" id="PRU00473"/>
    </source>
</evidence>
<evidence type="ECO:0000256" key="3">
    <source>
        <dbReference type="ARBA" id="ARBA00023237"/>
    </source>
</evidence>
<dbReference type="Proteomes" id="UP000501802">
    <property type="component" value="Chromosome"/>
</dbReference>
<keyword evidence="7" id="KW-1185">Reference proteome</keyword>
<dbReference type="PROSITE" id="PS51123">
    <property type="entry name" value="OMPA_2"/>
    <property type="match status" value="1"/>
</dbReference>
<keyword evidence="3" id="KW-0998">Cell outer membrane</keyword>
<name>A0A6G9AJV2_9BACT</name>
<dbReference type="InterPro" id="IPR036737">
    <property type="entry name" value="OmpA-like_sf"/>
</dbReference>
<comment type="subcellular location">
    <subcellularLocation>
        <location evidence="1">Cell outer membrane</location>
    </subcellularLocation>
</comment>
<evidence type="ECO:0000313" key="6">
    <source>
        <dbReference type="EMBL" id="QIP12555.1"/>
    </source>
</evidence>
<dbReference type="PRINTS" id="PR01021">
    <property type="entry name" value="OMPADOMAIN"/>
</dbReference>
<dbReference type="Pfam" id="PF00691">
    <property type="entry name" value="OmpA"/>
    <property type="match status" value="1"/>
</dbReference>
<feature type="domain" description="OmpA-like" evidence="5">
    <location>
        <begin position="414"/>
        <end position="526"/>
    </location>
</feature>
<organism evidence="6 7">
    <name type="scientific">Spirosoma aureum</name>
    <dbReference type="NCBI Taxonomy" id="2692134"/>
    <lineage>
        <taxon>Bacteria</taxon>
        <taxon>Pseudomonadati</taxon>
        <taxon>Bacteroidota</taxon>
        <taxon>Cytophagia</taxon>
        <taxon>Cytophagales</taxon>
        <taxon>Cytophagaceae</taxon>
        <taxon>Spirosoma</taxon>
    </lineage>
</organism>